<protein>
    <submittedName>
        <fullName evidence="1">Uncharacterized protein</fullName>
    </submittedName>
</protein>
<evidence type="ECO:0000313" key="1">
    <source>
        <dbReference type="EMBL" id="MDR6939709.1"/>
    </source>
</evidence>
<organism evidence="1 2">
    <name type="scientific">Arcanobacterium hippocoleae</name>
    <dbReference type="NCBI Taxonomy" id="149017"/>
    <lineage>
        <taxon>Bacteria</taxon>
        <taxon>Bacillati</taxon>
        <taxon>Actinomycetota</taxon>
        <taxon>Actinomycetes</taxon>
        <taxon>Actinomycetales</taxon>
        <taxon>Actinomycetaceae</taxon>
        <taxon>Arcanobacterium</taxon>
    </lineage>
</organism>
<gene>
    <name evidence="1" type="ORF">J2S36_001252</name>
</gene>
<evidence type="ECO:0000313" key="2">
    <source>
        <dbReference type="Proteomes" id="UP001266099"/>
    </source>
</evidence>
<dbReference type="RefSeq" id="WP_309956601.1">
    <property type="nucleotide sequence ID" value="NZ_JAVDUJ010000001.1"/>
</dbReference>
<dbReference type="EMBL" id="JAVDUJ010000001">
    <property type="protein sequence ID" value="MDR6939709.1"/>
    <property type="molecule type" value="Genomic_DNA"/>
</dbReference>
<comment type="caution">
    <text evidence="1">The sequence shown here is derived from an EMBL/GenBank/DDBJ whole genome shotgun (WGS) entry which is preliminary data.</text>
</comment>
<accession>A0ABU1T326</accession>
<dbReference type="Proteomes" id="UP001266099">
    <property type="component" value="Unassembled WGS sequence"/>
</dbReference>
<name>A0ABU1T326_9ACTO</name>
<keyword evidence="2" id="KW-1185">Reference proteome</keyword>
<proteinExistence type="predicted"/>
<reference evidence="1 2" key="1">
    <citation type="submission" date="2023-07" db="EMBL/GenBank/DDBJ databases">
        <title>Sequencing the genomes of 1000 actinobacteria strains.</title>
        <authorList>
            <person name="Klenk H.-P."/>
        </authorList>
    </citation>
    <scope>NUCLEOTIDE SEQUENCE [LARGE SCALE GENOMIC DNA]</scope>
    <source>
        <strain evidence="1 2">DSM 15539</strain>
    </source>
</reference>
<sequence>MSNTADWWYKATDGKAAEKIFRAAPDPLLDVKSRFPFLNLYQAGSIFPHKRTDLATQRKTQHELASTNPSFAAAWKAHPSQYLRRARNFNSADAYTGNIFHERAASAQENLPETPEWNGEE</sequence>